<evidence type="ECO:0000256" key="2">
    <source>
        <dbReference type="ARBA" id="ARBA00022475"/>
    </source>
</evidence>
<evidence type="ECO:0000256" key="3">
    <source>
        <dbReference type="ARBA" id="ARBA00022692"/>
    </source>
</evidence>
<keyword evidence="5 7" id="KW-0472">Membrane</keyword>
<feature type="transmembrane region" description="Helical" evidence="7">
    <location>
        <begin position="6"/>
        <end position="26"/>
    </location>
</feature>
<dbReference type="InterPro" id="IPR001123">
    <property type="entry name" value="LeuE-type"/>
</dbReference>
<comment type="subcellular location">
    <subcellularLocation>
        <location evidence="1">Cell membrane</location>
        <topology evidence="1">Multi-pass membrane protein</topology>
    </subcellularLocation>
</comment>
<dbReference type="Proteomes" id="UP000235050">
    <property type="component" value="Unassembled WGS sequence"/>
</dbReference>
<dbReference type="GO" id="GO:0015171">
    <property type="term" value="F:amino acid transmembrane transporter activity"/>
    <property type="evidence" value="ECO:0007669"/>
    <property type="project" value="TreeGrafter"/>
</dbReference>
<feature type="transmembrane region" description="Helical" evidence="7">
    <location>
        <begin position="38"/>
        <end position="62"/>
    </location>
</feature>
<dbReference type="AlphaFoldDB" id="A0A2N5JCQ4"/>
<gene>
    <name evidence="8" type="ORF">Uis1B_0071</name>
</gene>
<feature type="compositionally biased region" description="Basic and acidic residues" evidence="6">
    <location>
        <begin position="118"/>
        <end position="133"/>
    </location>
</feature>
<accession>A0A2N5JCQ4</accession>
<sequence length="238" mass="25653">MGFYLQGLTMGLAYIAPIGMQNLFVINSAMTKTRRRALMTAVIVLMFDVALSLSCFFGMGALIQQHEWLRLGVLVVGGAVVIRIGVGLLRTKPEADRESGSAETVAENASESQGTQDLRNRGLWDRSREHGRSPSRYADLRKTVSTACVVTWFNPQAIIDGTLLLGAFHATLPATQSTPFITGVETASALWFIGLTLVISAFSDRFSPKLLGVLNKVCGGVIATYGVKLLVDFAVAVL</sequence>
<evidence type="ECO:0000256" key="1">
    <source>
        <dbReference type="ARBA" id="ARBA00004651"/>
    </source>
</evidence>
<keyword evidence="4 7" id="KW-1133">Transmembrane helix</keyword>
<proteinExistence type="predicted"/>
<dbReference type="OrthoDB" id="5638726at2"/>
<keyword evidence="9" id="KW-1185">Reference proteome</keyword>
<name>A0A2N5JCQ4_9BIFI</name>
<dbReference type="Pfam" id="PF01810">
    <property type="entry name" value="LysE"/>
    <property type="match status" value="1"/>
</dbReference>
<evidence type="ECO:0000256" key="6">
    <source>
        <dbReference type="SAM" id="MobiDB-lite"/>
    </source>
</evidence>
<dbReference type="PANTHER" id="PTHR30086">
    <property type="entry name" value="ARGININE EXPORTER PROTEIN ARGO"/>
    <property type="match status" value="1"/>
</dbReference>
<dbReference type="GO" id="GO:0005886">
    <property type="term" value="C:plasma membrane"/>
    <property type="evidence" value="ECO:0007669"/>
    <property type="project" value="UniProtKB-SubCell"/>
</dbReference>
<dbReference type="RefSeq" id="WP_101614477.1">
    <property type="nucleotide sequence ID" value="NZ_NMWU01000002.1"/>
</dbReference>
<feature type="compositionally biased region" description="Polar residues" evidence="6">
    <location>
        <begin position="107"/>
        <end position="117"/>
    </location>
</feature>
<evidence type="ECO:0000256" key="5">
    <source>
        <dbReference type="ARBA" id="ARBA00023136"/>
    </source>
</evidence>
<feature type="transmembrane region" description="Helical" evidence="7">
    <location>
        <begin position="68"/>
        <end position="89"/>
    </location>
</feature>
<evidence type="ECO:0000313" key="9">
    <source>
        <dbReference type="Proteomes" id="UP000235050"/>
    </source>
</evidence>
<reference evidence="8 9" key="1">
    <citation type="submission" date="2017-07" db="EMBL/GenBank/DDBJ databases">
        <title>Bifidobacterium novel species.</title>
        <authorList>
            <person name="Lugli G.A."/>
            <person name="Milani C."/>
            <person name="Duranti S."/>
            <person name="Mangifesta M."/>
        </authorList>
    </citation>
    <scope>NUCLEOTIDE SEQUENCE [LARGE SCALE GENOMIC DNA]</scope>
    <source>
        <strain evidence="9">Uis1B</strain>
    </source>
</reference>
<dbReference type="PANTHER" id="PTHR30086:SF20">
    <property type="entry name" value="ARGININE EXPORTER PROTEIN ARGO-RELATED"/>
    <property type="match status" value="1"/>
</dbReference>
<protein>
    <submittedName>
        <fullName evidence="8">Lysine exporter protein</fullName>
    </submittedName>
</protein>
<keyword evidence="3 7" id="KW-0812">Transmembrane</keyword>
<keyword evidence="2" id="KW-1003">Cell membrane</keyword>
<evidence type="ECO:0000256" key="4">
    <source>
        <dbReference type="ARBA" id="ARBA00022989"/>
    </source>
</evidence>
<feature type="region of interest" description="Disordered" evidence="6">
    <location>
        <begin position="95"/>
        <end position="133"/>
    </location>
</feature>
<comment type="caution">
    <text evidence="8">The sequence shown here is derived from an EMBL/GenBank/DDBJ whole genome shotgun (WGS) entry which is preliminary data.</text>
</comment>
<evidence type="ECO:0000256" key="7">
    <source>
        <dbReference type="SAM" id="Phobius"/>
    </source>
</evidence>
<evidence type="ECO:0000313" key="8">
    <source>
        <dbReference type="EMBL" id="PLS31981.1"/>
    </source>
</evidence>
<organism evidence="8 9">
    <name type="scientific">Bifidobacterium margollesii</name>
    <dbReference type="NCBI Taxonomy" id="2020964"/>
    <lineage>
        <taxon>Bacteria</taxon>
        <taxon>Bacillati</taxon>
        <taxon>Actinomycetota</taxon>
        <taxon>Actinomycetes</taxon>
        <taxon>Bifidobacteriales</taxon>
        <taxon>Bifidobacteriaceae</taxon>
        <taxon>Bifidobacterium</taxon>
    </lineage>
</organism>
<dbReference type="EMBL" id="NMWU01000002">
    <property type="protein sequence ID" value="PLS31981.1"/>
    <property type="molecule type" value="Genomic_DNA"/>
</dbReference>